<dbReference type="Proteomes" id="UP000178930">
    <property type="component" value="Unassembled WGS sequence"/>
</dbReference>
<feature type="transmembrane region" description="Helical" evidence="1">
    <location>
        <begin position="61"/>
        <end position="91"/>
    </location>
</feature>
<evidence type="ECO:0000313" key="2">
    <source>
        <dbReference type="EMBL" id="OGY44510.1"/>
    </source>
</evidence>
<dbReference type="AlphaFoldDB" id="A0A1G1XY46"/>
<keyword evidence="1" id="KW-0472">Membrane</keyword>
<evidence type="ECO:0000256" key="1">
    <source>
        <dbReference type="SAM" id="Phobius"/>
    </source>
</evidence>
<proteinExistence type="predicted"/>
<dbReference type="EMBL" id="MHIB01000015">
    <property type="protein sequence ID" value="OGY44510.1"/>
    <property type="molecule type" value="Genomic_DNA"/>
</dbReference>
<gene>
    <name evidence="2" type="ORF">A2729_01615</name>
</gene>
<comment type="caution">
    <text evidence="2">The sequence shown here is derived from an EMBL/GenBank/DDBJ whole genome shotgun (WGS) entry which is preliminary data.</text>
</comment>
<keyword evidence="1" id="KW-0812">Transmembrane</keyword>
<sequence length="138" mass="15315">MKKKLKKIYAQLIVLVFGFLTLVSPAFATESIFDRMLKPAKRAIDAAYGGDKEVKIVGDPFLGGVFAVINTLLTFTGIIFFLLLIYAGYLWLTAHGREDQIEKSKKMTREIVVGLIIIVLARILTELILTQIGQAVAE</sequence>
<reference evidence="2 3" key="1">
    <citation type="journal article" date="2016" name="Nat. Commun.">
        <title>Thousands of microbial genomes shed light on interconnected biogeochemical processes in an aquifer system.</title>
        <authorList>
            <person name="Anantharaman K."/>
            <person name="Brown C.T."/>
            <person name="Hug L.A."/>
            <person name="Sharon I."/>
            <person name="Castelle C.J."/>
            <person name="Probst A.J."/>
            <person name="Thomas B.C."/>
            <person name="Singh A."/>
            <person name="Wilkins M.J."/>
            <person name="Karaoz U."/>
            <person name="Brodie E.L."/>
            <person name="Williams K.H."/>
            <person name="Hubbard S.S."/>
            <person name="Banfield J.F."/>
        </authorList>
    </citation>
    <scope>NUCLEOTIDE SEQUENCE [LARGE SCALE GENOMIC DNA]</scope>
</reference>
<accession>A0A1G1XY46</accession>
<protein>
    <submittedName>
        <fullName evidence="2">Uncharacterized protein</fullName>
    </submittedName>
</protein>
<dbReference type="STRING" id="1797532.A2729_01615"/>
<evidence type="ECO:0000313" key="3">
    <source>
        <dbReference type="Proteomes" id="UP000178930"/>
    </source>
</evidence>
<name>A0A1G1XY46_9BACT</name>
<keyword evidence="1" id="KW-1133">Transmembrane helix</keyword>
<feature type="transmembrane region" description="Helical" evidence="1">
    <location>
        <begin position="111"/>
        <end position="132"/>
    </location>
</feature>
<organism evidence="2 3">
    <name type="scientific">Candidatus Buchananbacteria bacterium RIFCSPHIGHO2_01_FULL_39_14</name>
    <dbReference type="NCBI Taxonomy" id="1797532"/>
    <lineage>
        <taxon>Bacteria</taxon>
        <taxon>Candidatus Buchananiibacteriota</taxon>
    </lineage>
</organism>